<dbReference type="Proteomes" id="UP000799444">
    <property type="component" value="Unassembled WGS sequence"/>
</dbReference>
<evidence type="ECO:0000313" key="3">
    <source>
        <dbReference type="Proteomes" id="UP000799444"/>
    </source>
</evidence>
<organism evidence="2 3">
    <name type="scientific">Polyplosphaeria fusca</name>
    <dbReference type="NCBI Taxonomy" id="682080"/>
    <lineage>
        <taxon>Eukaryota</taxon>
        <taxon>Fungi</taxon>
        <taxon>Dikarya</taxon>
        <taxon>Ascomycota</taxon>
        <taxon>Pezizomycotina</taxon>
        <taxon>Dothideomycetes</taxon>
        <taxon>Pleosporomycetidae</taxon>
        <taxon>Pleosporales</taxon>
        <taxon>Tetraplosphaeriaceae</taxon>
        <taxon>Polyplosphaeria</taxon>
    </lineage>
</organism>
<feature type="compositionally biased region" description="Polar residues" evidence="1">
    <location>
        <begin position="8"/>
        <end position="44"/>
    </location>
</feature>
<evidence type="ECO:0000313" key="2">
    <source>
        <dbReference type="EMBL" id="KAF2733804.1"/>
    </source>
</evidence>
<proteinExistence type="predicted"/>
<dbReference type="EMBL" id="ML996156">
    <property type="protein sequence ID" value="KAF2733804.1"/>
    <property type="molecule type" value="Genomic_DNA"/>
</dbReference>
<name>A0A9P4QZ85_9PLEO</name>
<keyword evidence="3" id="KW-1185">Reference proteome</keyword>
<protein>
    <submittedName>
        <fullName evidence="2">Uncharacterized protein</fullName>
    </submittedName>
</protein>
<feature type="region of interest" description="Disordered" evidence="1">
    <location>
        <begin position="1"/>
        <end position="104"/>
    </location>
</feature>
<evidence type="ECO:0000256" key="1">
    <source>
        <dbReference type="SAM" id="MobiDB-lite"/>
    </source>
</evidence>
<feature type="compositionally biased region" description="Basic and acidic residues" evidence="1">
    <location>
        <begin position="51"/>
        <end position="75"/>
    </location>
</feature>
<reference evidence="2" key="1">
    <citation type="journal article" date="2020" name="Stud. Mycol.">
        <title>101 Dothideomycetes genomes: a test case for predicting lifestyles and emergence of pathogens.</title>
        <authorList>
            <person name="Haridas S."/>
            <person name="Albert R."/>
            <person name="Binder M."/>
            <person name="Bloem J."/>
            <person name="Labutti K."/>
            <person name="Salamov A."/>
            <person name="Andreopoulos B."/>
            <person name="Baker S."/>
            <person name="Barry K."/>
            <person name="Bills G."/>
            <person name="Bluhm B."/>
            <person name="Cannon C."/>
            <person name="Castanera R."/>
            <person name="Culley D."/>
            <person name="Daum C."/>
            <person name="Ezra D."/>
            <person name="Gonzalez J."/>
            <person name="Henrissat B."/>
            <person name="Kuo A."/>
            <person name="Liang C."/>
            <person name="Lipzen A."/>
            <person name="Lutzoni F."/>
            <person name="Magnuson J."/>
            <person name="Mondo S."/>
            <person name="Nolan M."/>
            <person name="Ohm R."/>
            <person name="Pangilinan J."/>
            <person name="Park H.-J."/>
            <person name="Ramirez L."/>
            <person name="Alfaro M."/>
            <person name="Sun H."/>
            <person name="Tritt A."/>
            <person name="Yoshinaga Y."/>
            <person name="Zwiers L.-H."/>
            <person name="Turgeon B."/>
            <person name="Goodwin S."/>
            <person name="Spatafora J."/>
            <person name="Crous P."/>
            <person name="Grigoriev I."/>
        </authorList>
    </citation>
    <scope>NUCLEOTIDE SEQUENCE</scope>
    <source>
        <strain evidence="2">CBS 125425</strain>
    </source>
</reference>
<accession>A0A9P4QZ85</accession>
<dbReference type="AlphaFoldDB" id="A0A9P4QZ85"/>
<sequence>MNGYRTHAPSSRNGTNAARSGTTKTNLSARFRSVSITPETNKQDNVYGWDKWSKDRAKGDRTLAKEKEKKKQRDENDSDEDTDASMGEPEFEVVNGVLKKKKKD</sequence>
<comment type="caution">
    <text evidence="2">The sequence shown here is derived from an EMBL/GenBank/DDBJ whole genome shotgun (WGS) entry which is preliminary data.</text>
</comment>
<gene>
    <name evidence="2" type="ORF">EJ04DRAFT_512956</name>
</gene>